<reference evidence="1 2" key="1">
    <citation type="submission" date="2016-10" db="EMBL/GenBank/DDBJ databases">
        <authorList>
            <person name="de Groot N.N."/>
        </authorList>
    </citation>
    <scope>NUCLEOTIDE SEQUENCE [LARGE SCALE GENOMIC DNA]</scope>
    <source>
        <strain evidence="1 2">DSM 16859</strain>
    </source>
</reference>
<dbReference type="PANTHER" id="PTHR37816:SF1">
    <property type="entry name" value="TOXIN"/>
    <property type="match status" value="1"/>
</dbReference>
<dbReference type="STRING" id="64702.SAMN05443377_11241"/>
<dbReference type="Gene3D" id="3.40.50.300">
    <property type="entry name" value="P-loop containing nucleotide triphosphate hydrolases"/>
    <property type="match status" value="1"/>
</dbReference>
<evidence type="ECO:0000313" key="2">
    <source>
        <dbReference type="Proteomes" id="UP000198815"/>
    </source>
</evidence>
<dbReference type="Proteomes" id="UP000198815">
    <property type="component" value="Unassembled WGS sequence"/>
</dbReference>
<accession>A0A1H9SB00</accession>
<dbReference type="InterPro" id="IPR052922">
    <property type="entry name" value="Cytidylate_Kinase-2"/>
</dbReference>
<dbReference type="PANTHER" id="PTHR37816">
    <property type="entry name" value="YALI0E33011P"/>
    <property type="match status" value="1"/>
</dbReference>
<organism evidence="1 2">
    <name type="scientific">Propionibacterium cyclohexanicum</name>
    <dbReference type="NCBI Taxonomy" id="64702"/>
    <lineage>
        <taxon>Bacteria</taxon>
        <taxon>Bacillati</taxon>
        <taxon>Actinomycetota</taxon>
        <taxon>Actinomycetes</taxon>
        <taxon>Propionibacteriales</taxon>
        <taxon>Propionibacteriaceae</taxon>
        <taxon>Propionibacterium</taxon>
    </lineage>
</organism>
<evidence type="ECO:0008006" key="3">
    <source>
        <dbReference type="Google" id="ProtNLM"/>
    </source>
</evidence>
<dbReference type="InterPro" id="IPR027417">
    <property type="entry name" value="P-loop_NTPase"/>
</dbReference>
<keyword evidence="2" id="KW-1185">Reference proteome</keyword>
<gene>
    <name evidence="1" type="ORF">SAMN05443377_11241</name>
</gene>
<proteinExistence type="predicted"/>
<evidence type="ECO:0000313" key="1">
    <source>
        <dbReference type="EMBL" id="SER82216.1"/>
    </source>
</evidence>
<dbReference type="SUPFAM" id="SSF52540">
    <property type="entry name" value="P-loop containing nucleoside triphosphate hydrolases"/>
    <property type="match status" value="1"/>
</dbReference>
<name>A0A1H9SB00_9ACTN</name>
<dbReference type="EMBL" id="FOGZ01000012">
    <property type="protein sequence ID" value="SER82216.1"/>
    <property type="molecule type" value="Genomic_DNA"/>
</dbReference>
<protein>
    <recommendedName>
        <fullName evidence="3">Adenylate kinase</fullName>
    </recommendedName>
</protein>
<dbReference type="AlphaFoldDB" id="A0A1H9SB00"/>
<sequence length="217" mass="24272">MPRGAAGWTGAQGRRWVDGRARMGVVPAARGDDVLSARRILFYGVSGAGKSTAAMRLGALLGLPVHLVDEEIGWLPGRQARDEADQREIAARIVAGDRWILDSAYSGYRDEVHSRAELVIALDYPRWLSLGRLMSRTVARVRDGVQICNGNRETLAQALGSDSIIRWHFRSFARKRAQMRGWHEATEGTPVLLLGHPREFDALCDRARAMQEMRDRR</sequence>